<dbReference type="OrthoDB" id="10064289at2759"/>
<dbReference type="OMA" id="GRPHRAK"/>
<evidence type="ECO:0000256" key="5">
    <source>
        <dbReference type="SAM" id="SignalP"/>
    </source>
</evidence>
<dbReference type="Pfam" id="PF16077">
    <property type="entry name" value="Spaetzle"/>
    <property type="match status" value="1"/>
</dbReference>
<dbReference type="GO" id="GO:0005615">
    <property type="term" value="C:extracellular space"/>
    <property type="evidence" value="ECO:0007669"/>
    <property type="project" value="UniProtKB-ARBA"/>
</dbReference>
<dbReference type="InterPro" id="IPR029034">
    <property type="entry name" value="Cystine-knot_cytokine"/>
</dbReference>
<evidence type="ECO:0000313" key="7">
    <source>
        <dbReference type="EMBL" id="KFM69584.1"/>
    </source>
</evidence>
<dbReference type="GO" id="GO:0008083">
    <property type="term" value="F:growth factor activity"/>
    <property type="evidence" value="ECO:0007669"/>
    <property type="project" value="TreeGrafter"/>
</dbReference>
<feature type="signal peptide" evidence="5">
    <location>
        <begin position="1"/>
        <end position="24"/>
    </location>
</feature>
<protein>
    <recommendedName>
        <fullName evidence="6">Spaetzle domain-containing protein</fullName>
    </recommendedName>
</protein>
<feature type="compositionally biased region" description="Polar residues" evidence="4">
    <location>
        <begin position="419"/>
        <end position="436"/>
    </location>
</feature>
<dbReference type="STRING" id="407821.A0A087TWU5"/>
<feature type="compositionally biased region" description="Polar residues" evidence="4">
    <location>
        <begin position="207"/>
        <end position="218"/>
    </location>
</feature>
<dbReference type="EMBL" id="KK117115">
    <property type="protein sequence ID" value="KFM69584.1"/>
    <property type="molecule type" value="Genomic_DNA"/>
</dbReference>
<feature type="compositionally biased region" description="Polar residues" evidence="4">
    <location>
        <begin position="268"/>
        <end position="278"/>
    </location>
</feature>
<feature type="region of interest" description="Disordered" evidence="4">
    <location>
        <begin position="185"/>
        <end position="289"/>
    </location>
</feature>
<evidence type="ECO:0000256" key="1">
    <source>
        <dbReference type="ARBA" id="ARBA00022729"/>
    </source>
</evidence>
<feature type="non-terminal residue" evidence="7">
    <location>
        <position position="1174"/>
    </location>
</feature>
<feature type="region of interest" description="Disordered" evidence="4">
    <location>
        <begin position="85"/>
        <end position="147"/>
    </location>
</feature>
<keyword evidence="2" id="KW-1015">Disulfide bond</keyword>
<reference evidence="7 8" key="1">
    <citation type="submission" date="2013-11" db="EMBL/GenBank/DDBJ databases">
        <title>Genome sequencing of Stegodyphus mimosarum.</title>
        <authorList>
            <person name="Bechsgaard J."/>
        </authorList>
    </citation>
    <scope>NUCLEOTIDE SEQUENCE [LARGE SCALE GENOMIC DNA]</scope>
</reference>
<dbReference type="GO" id="GO:0045087">
    <property type="term" value="P:innate immune response"/>
    <property type="evidence" value="ECO:0007669"/>
    <property type="project" value="TreeGrafter"/>
</dbReference>
<evidence type="ECO:0000256" key="4">
    <source>
        <dbReference type="SAM" id="MobiDB-lite"/>
    </source>
</evidence>
<dbReference type="Gene3D" id="2.10.90.10">
    <property type="entry name" value="Cystine-knot cytokines"/>
    <property type="match status" value="1"/>
</dbReference>
<dbReference type="InterPro" id="IPR052444">
    <property type="entry name" value="Spz/Toll_ligand-like"/>
</dbReference>
<name>A0A087TWU5_STEMI</name>
<accession>A0A087TWU5</accession>
<feature type="region of interest" description="Disordered" evidence="4">
    <location>
        <begin position="685"/>
        <end position="718"/>
    </location>
</feature>
<evidence type="ECO:0000259" key="6">
    <source>
        <dbReference type="Pfam" id="PF16077"/>
    </source>
</evidence>
<keyword evidence="1 5" id="KW-0732">Signal</keyword>
<feature type="region of interest" description="Disordered" evidence="4">
    <location>
        <begin position="913"/>
        <end position="953"/>
    </location>
</feature>
<sequence>MDNLIPKLLWSFIGVHFLLTNCIAQDSQPSSSGSRRRLPTVIITREHLRQKPALYGSYGDVAAEFVVSAGLDTGKSSAVRIRRLGSNKSNATHSTSPNKNNNNRLSHTNRQPNPANPNQHHRPVVVDASVRYRSPTPYPPTIDRRDYLNEDRQVLRGDIFPQEQRHGLGGYFNRPATAYRPPIFVPYSQRHQGPNVRLGNNGKENGASPNNFHAQQHPRTPDVRNQLPGNSNGQHYSSHQNGMKSDEQDNPIRGSHTSSALNHEMDDVNQSRSVSSDGGNKDNEYRPSLISPDVNKTIIAETPTLRLNVPNKKHEFYNRIIRKPSFILKDQITVNELARRSDRPAFGPRSLDVDSQETVRRKRQTSSYIFSEENTDEIPRNRRFEVNFDDSNSEENENRGFNSSKISVYGSENIELPPHQTNTLNSKNQENVTSSNNQFNDDILEYHVPNIMVNNHGETSSYSVDASKERQQYGGYDTDNGGSTDGDVMSFSDFLMSPAADKIRLQRQFLFRNSSLPNDNHTAESSRAISGHNFQSFIKNTTIPLLRKLIAARLLNNMLNFGNLSNSSTVVQSSGIQQATVRSSDTHAAEQRQFGIVVSPFDSHEALSSKSAMPIIRILRGKIIPLPDLPQELIPIILGTYKPSYTTTRAPYSEDPTENMLDNAIYALLQNEEIGNTRPLSPVYSPLGHKANRKSPSTNYIGSLKSSEPMPKPSYSYKPNDWSMGPRCDRLTEEICLDDSDYPSSAIMSSIYKDKAKFDLMYAEVKVRESQVEGLSRKQEQAYSFDHYYGSYSHTSGSSMVPKDYGPNGGFVCPSEVHYGRPHRAKNRKGEWKVVVNVGEYTQTLRMEKCLASGNPCKYVVSRMQSTCAQVYSYHRLLVFNKENGLHIDVFRVPTGCACHLRPMPTNYISKYSAPPPYHQRPKPYEEFGGHVETAPAPQHAEDSDDENQEKKKNSFSSTLWAILGGGKQASQLAQQPQFLDEVQKQITWTQQLKQFPQLLKQISPNQVLKQLLEDDEEDYSIRRQRIRHQPSERLPSGGYATQSVPVAVPLPPPPPPPPQIIARRPVVSAVPIDTRPIFKLPPEGHAKVITVSTSEPTKIFSLTKEGPTEVIRITSSEGDQRLRIGTTPSRSSFKIRPGMYSLNSGEQMHVSEASLVPVAPQFSDDGNSDGNFK</sequence>
<proteinExistence type="predicted"/>
<dbReference type="GO" id="GO:0005121">
    <property type="term" value="F:Toll binding"/>
    <property type="evidence" value="ECO:0007669"/>
    <property type="project" value="TreeGrafter"/>
</dbReference>
<feature type="domain" description="Spaetzle" evidence="6">
    <location>
        <begin position="811"/>
        <end position="901"/>
    </location>
</feature>
<gene>
    <name evidence="7" type="ORF">X975_18153</name>
</gene>
<feature type="compositionally biased region" description="Polar residues" evidence="4">
    <location>
        <begin position="694"/>
        <end position="706"/>
    </location>
</feature>
<keyword evidence="8" id="KW-1185">Reference proteome</keyword>
<dbReference type="Proteomes" id="UP000054359">
    <property type="component" value="Unassembled WGS sequence"/>
</dbReference>
<feature type="compositionally biased region" description="Polar residues" evidence="4">
    <location>
        <begin position="86"/>
        <end position="118"/>
    </location>
</feature>
<dbReference type="PANTHER" id="PTHR23199">
    <property type="entry name" value="NEUROTROPHIN 1-RELATED"/>
    <property type="match status" value="1"/>
</dbReference>
<evidence type="ECO:0000313" key="8">
    <source>
        <dbReference type="Proteomes" id="UP000054359"/>
    </source>
</evidence>
<dbReference type="PANTHER" id="PTHR23199:SF12">
    <property type="entry name" value="NEUROTROPHIN 1-RELATED"/>
    <property type="match status" value="1"/>
</dbReference>
<dbReference type="AlphaFoldDB" id="A0A087TWU5"/>
<dbReference type="InterPro" id="IPR032104">
    <property type="entry name" value="Spaetzle"/>
</dbReference>
<dbReference type="SUPFAM" id="SSF57501">
    <property type="entry name" value="Cystine-knot cytokines"/>
    <property type="match status" value="1"/>
</dbReference>
<feature type="region of interest" description="Disordered" evidence="4">
    <location>
        <begin position="414"/>
        <end position="436"/>
    </location>
</feature>
<feature type="compositionally biased region" description="Polar residues" evidence="4">
    <location>
        <begin position="227"/>
        <end position="243"/>
    </location>
</feature>
<evidence type="ECO:0000256" key="2">
    <source>
        <dbReference type="ARBA" id="ARBA00023157"/>
    </source>
</evidence>
<dbReference type="GO" id="GO:0021556">
    <property type="term" value="P:central nervous system formation"/>
    <property type="evidence" value="ECO:0007669"/>
    <property type="project" value="TreeGrafter"/>
</dbReference>
<organism evidence="7 8">
    <name type="scientific">Stegodyphus mimosarum</name>
    <name type="common">African social velvet spider</name>
    <dbReference type="NCBI Taxonomy" id="407821"/>
    <lineage>
        <taxon>Eukaryota</taxon>
        <taxon>Metazoa</taxon>
        <taxon>Ecdysozoa</taxon>
        <taxon>Arthropoda</taxon>
        <taxon>Chelicerata</taxon>
        <taxon>Arachnida</taxon>
        <taxon>Araneae</taxon>
        <taxon>Araneomorphae</taxon>
        <taxon>Entelegynae</taxon>
        <taxon>Eresoidea</taxon>
        <taxon>Eresidae</taxon>
        <taxon>Stegodyphus</taxon>
    </lineage>
</organism>
<keyword evidence="3" id="KW-0325">Glycoprotein</keyword>
<evidence type="ECO:0000256" key="3">
    <source>
        <dbReference type="ARBA" id="ARBA00023180"/>
    </source>
</evidence>
<feature type="chain" id="PRO_5001830036" description="Spaetzle domain-containing protein" evidence="5">
    <location>
        <begin position="25"/>
        <end position="1174"/>
    </location>
</feature>